<dbReference type="InterPro" id="IPR012901">
    <property type="entry name" value="CARME"/>
</dbReference>
<name>A0A1Y2LXW1_EPING</name>
<keyword evidence="5" id="KW-0949">S-adenosyl-L-methionine</keyword>
<dbReference type="PANTHER" id="PTHR12303:SF6">
    <property type="entry name" value="CARNOSINE N-METHYLTRANSFERASE"/>
    <property type="match status" value="1"/>
</dbReference>
<evidence type="ECO:0000256" key="6">
    <source>
        <dbReference type="SAM" id="MobiDB-lite"/>
    </source>
</evidence>
<dbReference type="GO" id="GO:0030735">
    <property type="term" value="F:carnosine N-methyltransferase activity"/>
    <property type="evidence" value="ECO:0007669"/>
    <property type="project" value="UniProtKB-EC"/>
</dbReference>
<dbReference type="Pfam" id="PF07942">
    <property type="entry name" value="CARME"/>
    <property type="match status" value="1"/>
</dbReference>
<dbReference type="PANTHER" id="PTHR12303">
    <property type="entry name" value="CARNOSINE N-METHYLTRANSFERASE"/>
    <property type="match status" value="1"/>
</dbReference>
<dbReference type="SUPFAM" id="SSF53335">
    <property type="entry name" value="S-adenosyl-L-methionine-dependent methyltransferases"/>
    <property type="match status" value="1"/>
</dbReference>
<dbReference type="InterPro" id="IPR029063">
    <property type="entry name" value="SAM-dependent_MTases_sf"/>
</dbReference>
<evidence type="ECO:0000256" key="5">
    <source>
        <dbReference type="ARBA" id="ARBA00022691"/>
    </source>
</evidence>
<evidence type="ECO:0000256" key="3">
    <source>
        <dbReference type="ARBA" id="ARBA00022603"/>
    </source>
</evidence>
<accession>A0A1Y2LXW1</accession>
<evidence type="ECO:0000313" key="7">
    <source>
        <dbReference type="EMBL" id="OSS48756.1"/>
    </source>
</evidence>
<dbReference type="FunCoup" id="A0A1Y2LXW1">
    <property type="interactions" value="412"/>
</dbReference>
<feature type="region of interest" description="Disordered" evidence="6">
    <location>
        <begin position="354"/>
        <end position="379"/>
    </location>
</feature>
<organism evidence="7 8">
    <name type="scientific">Epicoccum nigrum</name>
    <name type="common">Soil fungus</name>
    <name type="synonym">Epicoccum purpurascens</name>
    <dbReference type="NCBI Taxonomy" id="105696"/>
    <lineage>
        <taxon>Eukaryota</taxon>
        <taxon>Fungi</taxon>
        <taxon>Dikarya</taxon>
        <taxon>Ascomycota</taxon>
        <taxon>Pezizomycotina</taxon>
        <taxon>Dothideomycetes</taxon>
        <taxon>Pleosporomycetidae</taxon>
        <taxon>Pleosporales</taxon>
        <taxon>Pleosporineae</taxon>
        <taxon>Didymellaceae</taxon>
        <taxon>Epicoccum</taxon>
    </lineage>
</organism>
<proteinExistence type="inferred from homology"/>
<dbReference type="GO" id="GO:0032259">
    <property type="term" value="P:methylation"/>
    <property type="evidence" value="ECO:0007669"/>
    <property type="project" value="UniProtKB-KW"/>
</dbReference>
<gene>
    <name evidence="7" type="ORF">B5807_06982</name>
</gene>
<evidence type="ECO:0000256" key="1">
    <source>
        <dbReference type="ARBA" id="ARBA00010086"/>
    </source>
</evidence>
<dbReference type="STRING" id="105696.A0A1Y2LXW1"/>
<evidence type="ECO:0000313" key="8">
    <source>
        <dbReference type="Proteomes" id="UP000193240"/>
    </source>
</evidence>
<dbReference type="InParanoid" id="A0A1Y2LXW1"/>
<evidence type="ECO:0000256" key="4">
    <source>
        <dbReference type="ARBA" id="ARBA00022679"/>
    </source>
</evidence>
<comment type="similarity">
    <text evidence="1">Belongs to the carnosine N-methyltransferase family.</text>
</comment>
<keyword evidence="4" id="KW-0808">Transferase</keyword>
<dbReference type="SMART" id="SM01296">
    <property type="entry name" value="N2227"/>
    <property type="match status" value="1"/>
</dbReference>
<keyword evidence="8" id="KW-1185">Reference proteome</keyword>
<dbReference type="AlphaFoldDB" id="A0A1Y2LXW1"/>
<keyword evidence="3" id="KW-0489">Methyltransferase</keyword>
<dbReference type="EMBL" id="KZ107845">
    <property type="protein sequence ID" value="OSS48756.1"/>
    <property type="molecule type" value="Genomic_DNA"/>
</dbReference>
<dbReference type="OMA" id="GSMSMCA"/>
<sequence>MDDSDMSVKEWEGDFDPLADPDEKQHLLSVLDSFRSYRRLAHFNGTHVRRQAFYSLPQEHWMMLSKPPFSILESLNKLDDLIDRNAELAEAIFMAGFKGFIAPTIDSEWVASIVPEKYARDEFRIYSIVMDHLKIQTTQNDMDKARSCINQFYRDWSTAGSVEREQCFGPVLRALDEEYTSRLQPTPDLEKSQIKVLVPGAGLGRSVFDICKAGYSVEGNEISYHELMASSLVLNHTEKAEQFTIAPFALNCSNHLSRADQFQTFAIPDIHPGSALATEMSSEDSAGERMSVSTGDFCILYSAPNYKAMFDAVTTIFFIDTAPNVIRYIEAVGNCLKEGGIWINLGPLLWHQAPRGPSGSGEGEGGHGHTHVRDAGIGDPGSVELTHDEVMALIERIGFKIEKQTTGMLETGYISNPRSMLQNIYRPVFWVARRV</sequence>
<dbReference type="EC" id="2.1.1.22" evidence="2"/>
<dbReference type="Proteomes" id="UP000193240">
    <property type="component" value="Unassembled WGS sequence"/>
</dbReference>
<feature type="compositionally biased region" description="Basic and acidic residues" evidence="6">
    <location>
        <begin position="364"/>
        <end position="376"/>
    </location>
</feature>
<protein>
    <recommendedName>
        <fullName evidence="2">carnosine N-methyltransferase</fullName>
        <ecNumber evidence="2">2.1.1.22</ecNumber>
    </recommendedName>
</protein>
<reference evidence="7 8" key="1">
    <citation type="journal article" date="2017" name="Genome Announc.">
        <title>Genome sequence of the saprophytic ascomycete Epicoccum nigrum ICMP 19927 strain isolated from New Zealand.</title>
        <authorList>
            <person name="Fokin M."/>
            <person name="Fleetwood D."/>
            <person name="Weir B.S."/>
            <person name="Villas-Boas S.G."/>
        </authorList>
    </citation>
    <scope>NUCLEOTIDE SEQUENCE [LARGE SCALE GENOMIC DNA]</scope>
    <source>
        <strain evidence="7 8">ICMP 19927</strain>
    </source>
</reference>
<evidence type="ECO:0000256" key="2">
    <source>
        <dbReference type="ARBA" id="ARBA00012003"/>
    </source>
</evidence>
<dbReference type="Gene3D" id="3.40.50.150">
    <property type="entry name" value="Vaccinia Virus protein VP39"/>
    <property type="match status" value="1"/>
</dbReference>